<dbReference type="AlphaFoldDB" id="E1ZW99"/>
<comment type="subcellular location">
    <subcellularLocation>
        <location evidence="1">Nucleus</location>
    </subcellularLocation>
</comment>
<dbReference type="OrthoDB" id="6594281at2759"/>
<dbReference type="GO" id="GO:0005694">
    <property type="term" value="C:chromosome"/>
    <property type="evidence" value="ECO:0007669"/>
    <property type="project" value="InterPro"/>
</dbReference>
<dbReference type="GO" id="GO:0006355">
    <property type="term" value="P:regulation of DNA-templated transcription"/>
    <property type="evidence" value="ECO:0007669"/>
    <property type="project" value="InterPro"/>
</dbReference>
<keyword evidence="2" id="KW-0539">Nucleus</keyword>
<protein>
    <recommendedName>
        <fullName evidence="3">Set2 Rpb1 interacting domain-containing protein</fullName>
    </recommendedName>
</protein>
<evidence type="ECO:0000313" key="5">
    <source>
        <dbReference type="Proteomes" id="UP000000311"/>
    </source>
</evidence>
<dbReference type="Proteomes" id="UP000000311">
    <property type="component" value="Unassembled WGS sequence"/>
</dbReference>
<name>E1ZW99_CAMFO</name>
<gene>
    <name evidence="4" type="ORF">EAG_00879</name>
</gene>
<sequence>MMTTDRIDVSLPFALKKGQNVCNDSDDDVNLDDIDDFLSMSVPPPSMNNSVFVDESNNEFLRLTAMASGFFLYVRAVYLSYLHKCLLGNYITCYKQRDADILNVEVKKCADEMELHAVRLALEATLYRQNMLRMIEDIKSHTVKKKAYKKLIIFLETSKDKIDVAVQTDDMWSDLHEVDNTQNDNIQYITPNCEEALETVNSDNSHISENILKNIDDDEMDTQMLQETIKEESNDTSQEHEDQSDFQMMDDVTAIRKEDDNSQDSLLQHMEDMFCESDDSTDITKLIEKHSGVTKANIDKEINKICLEADSNLFGIPQNDNIPKPKIAKVSTSERKVSFSRYKELQSRKAKETNGNEIDESKQKQRINAIWFVERVHQVTQLKAKMTELSLTNYRKHGKIKEQFLELFGECEDEEMMPESPICIEDYLPACKERIAPWIVKYLMPFYKKRRIKDRQLFKTVAKYIADMLIIENTFPGENRDTVDMVH</sequence>
<dbReference type="Pfam" id="PF08236">
    <property type="entry name" value="SRI"/>
    <property type="match status" value="1"/>
</dbReference>
<dbReference type="OMA" id="THITSNC"/>
<dbReference type="EMBL" id="GL434781">
    <property type="protein sequence ID" value="EFN74539.1"/>
    <property type="molecule type" value="Genomic_DNA"/>
</dbReference>
<dbReference type="InterPro" id="IPR013257">
    <property type="entry name" value="SRI"/>
</dbReference>
<evidence type="ECO:0000259" key="3">
    <source>
        <dbReference type="Pfam" id="PF08236"/>
    </source>
</evidence>
<dbReference type="InParanoid" id="E1ZW99"/>
<accession>E1ZW99</accession>
<proteinExistence type="predicted"/>
<evidence type="ECO:0000256" key="2">
    <source>
        <dbReference type="ARBA" id="ARBA00023242"/>
    </source>
</evidence>
<organism evidence="5">
    <name type="scientific">Camponotus floridanus</name>
    <name type="common">Florida carpenter ant</name>
    <dbReference type="NCBI Taxonomy" id="104421"/>
    <lineage>
        <taxon>Eukaryota</taxon>
        <taxon>Metazoa</taxon>
        <taxon>Ecdysozoa</taxon>
        <taxon>Arthropoda</taxon>
        <taxon>Hexapoda</taxon>
        <taxon>Insecta</taxon>
        <taxon>Pterygota</taxon>
        <taxon>Neoptera</taxon>
        <taxon>Endopterygota</taxon>
        <taxon>Hymenoptera</taxon>
        <taxon>Apocrita</taxon>
        <taxon>Aculeata</taxon>
        <taxon>Formicoidea</taxon>
        <taxon>Formicidae</taxon>
        <taxon>Formicinae</taxon>
        <taxon>Camponotus</taxon>
    </lineage>
</organism>
<reference evidence="4 5" key="1">
    <citation type="journal article" date="2010" name="Science">
        <title>Genomic comparison of the ants Camponotus floridanus and Harpegnathos saltator.</title>
        <authorList>
            <person name="Bonasio R."/>
            <person name="Zhang G."/>
            <person name="Ye C."/>
            <person name="Mutti N.S."/>
            <person name="Fang X."/>
            <person name="Qin N."/>
            <person name="Donahue G."/>
            <person name="Yang P."/>
            <person name="Li Q."/>
            <person name="Li C."/>
            <person name="Zhang P."/>
            <person name="Huang Z."/>
            <person name="Berger S.L."/>
            <person name="Reinberg D."/>
            <person name="Wang J."/>
            <person name="Liebig J."/>
        </authorList>
    </citation>
    <scope>NUCLEOTIDE SEQUENCE [LARGE SCALE GENOMIC DNA]</scope>
    <source>
        <strain evidence="5">C129</strain>
    </source>
</reference>
<feature type="domain" description="Set2 Rpb1 interacting" evidence="3">
    <location>
        <begin position="434"/>
        <end position="469"/>
    </location>
</feature>
<evidence type="ECO:0000256" key="1">
    <source>
        <dbReference type="ARBA" id="ARBA00004123"/>
    </source>
</evidence>
<keyword evidence="5" id="KW-1185">Reference proteome</keyword>
<evidence type="ECO:0000313" key="4">
    <source>
        <dbReference type="EMBL" id="EFN74539.1"/>
    </source>
</evidence>